<organism evidence="1 2">
    <name type="scientific">Aspergillus avenaceus</name>
    <dbReference type="NCBI Taxonomy" id="36643"/>
    <lineage>
        <taxon>Eukaryota</taxon>
        <taxon>Fungi</taxon>
        <taxon>Dikarya</taxon>
        <taxon>Ascomycota</taxon>
        <taxon>Pezizomycotina</taxon>
        <taxon>Eurotiomycetes</taxon>
        <taxon>Eurotiomycetidae</taxon>
        <taxon>Eurotiales</taxon>
        <taxon>Aspergillaceae</taxon>
        <taxon>Aspergillus</taxon>
        <taxon>Aspergillus subgen. Circumdati</taxon>
    </lineage>
</organism>
<evidence type="ECO:0000313" key="2">
    <source>
        <dbReference type="Proteomes" id="UP000325780"/>
    </source>
</evidence>
<dbReference type="OrthoDB" id="5071263at2759"/>
<gene>
    <name evidence="1" type="ORF">BDV25DRAFT_152453</name>
</gene>
<accession>A0A5N6TZ21</accession>
<dbReference type="Proteomes" id="UP000325780">
    <property type="component" value="Unassembled WGS sequence"/>
</dbReference>
<reference evidence="1 2" key="1">
    <citation type="submission" date="2019-04" db="EMBL/GenBank/DDBJ databases">
        <title>Friends and foes A comparative genomics study of 23 Aspergillus species from section Flavi.</title>
        <authorList>
            <consortium name="DOE Joint Genome Institute"/>
            <person name="Kjaerbolling I."/>
            <person name="Vesth T."/>
            <person name="Frisvad J.C."/>
            <person name="Nybo J.L."/>
            <person name="Theobald S."/>
            <person name="Kildgaard S."/>
            <person name="Isbrandt T."/>
            <person name="Kuo A."/>
            <person name="Sato A."/>
            <person name="Lyhne E.K."/>
            <person name="Kogle M.E."/>
            <person name="Wiebenga A."/>
            <person name="Kun R.S."/>
            <person name="Lubbers R.J."/>
            <person name="Makela M.R."/>
            <person name="Barry K."/>
            <person name="Chovatia M."/>
            <person name="Clum A."/>
            <person name="Daum C."/>
            <person name="Haridas S."/>
            <person name="He G."/>
            <person name="LaButti K."/>
            <person name="Lipzen A."/>
            <person name="Mondo S."/>
            <person name="Riley R."/>
            <person name="Salamov A."/>
            <person name="Simmons B.A."/>
            <person name="Magnuson J.K."/>
            <person name="Henrissat B."/>
            <person name="Mortensen U.H."/>
            <person name="Larsen T.O."/>
            <person name="Devries R.P."/>
            <person name="Grigoriev I.V."/>
            <person name="Machida M."/>
            <person name="Baker S.E."/>
            <person name="Andersen M.R."/>
        </authorList>
    </citation>
    <scope>NUCLEOTIDE SEQUENCE [LARGE SCALE GENOMIC DNA]</scope>
    <source>
        <strain evidence="1 2">IBT 18842</strain>
    </source>
</reference>
<keyword evidence="2" id="KW-1185">Reference proteome</keyword>
<proteinExistence type="predicted"/>
<protein>
    <submittedName>
        <fullName evidence="1">Uncharacterized protein</fullName>
    </submittedName>
</protein>
<sequence length="98" mass="10803">MKRSFHSAAQTLIRFLGYPAEKLDTPFSGAFFTYLENGAIKKVGEIESVEILTATMAAILFTNLTTTARTWRISSVSGSSQRKVQLEPIIFMGMALVP</sequence>
<dbReference type="AlphaFoldDB" id="A0A5N6TZ21"/>
<evidence type="ECO:0000313" key="1">
    <source>
        <dbReference type="EMBL" id="KAE8151565.1"/>
    </source>
</evidence>
<name>A0A5N6TZ21_ASPAV</name>
<dbReference type="EMBL" id="ML742068">
    <property type="protein sequence ID" value="KAE8151565.1"/>
    <property type="molecule type" value="Genomic_DNA"/>
</dbReference>